<evidence type="ECO:0000313" key="2">
    <source>
        <dbReference type="EMBL" id="MFG3817224.1"/>
    </source>
</evidence>
<proteinExistence type="predicted"/>
<gene>
    <name evidence="2" type="ORF">VPK24_06205</name>
</gene>
<feature type="region of interest" description="Disordered" evidence="1">
    <location>
        <begin position="71"/>
        <end position="94"/>
    </location>
</feature>
<evidence type="ECO:0000256" key="1">
    <source>
        <dbReference type="SAM" id="MobiDB-lite"/>
    </source>
</evidence>
<accession>A0ABW7CAS1</accession>
<feature type="compositionally biased region" description="Basic and acidic residues" evidence="1">
    <location>
        <begin position="84"/>
        <end position="94"/>
    </location>
</feature>
<keyword evidence="3" id="KW-1185">Reference proteome</keyword>
<comment type="caution">
    <text evidence="2">The sequence shown here is derived from an EMBL/GenBank/DDBJ whole genome shotgun (WGS) entry which is preliminary data.</text>
</comment>
<sequence length="94" mass="9891">MMVDLFWGCQMGDVPKMAGLGRVQGGEMGPARSGIGLDSWGDREGANPIVNIGLPGVTPARRWGGVVQEIRKGRGRSIGPAKAAQDDRPQSFAS</sequence>
<organism evidence="2 3">
    <name type="scientific">Limnothrix redekei LRLZ20PSL1</name>
    <dbReference type="NCBI Taxonomy" id="3112953"/>
    <lineage>
        <taxon>Bacteria</taxon>
        <taxon>Bacillati</taxon>
        <taxon>Cyanobacteriota</taxon>
        <taxon>Cyanophyceae</taxon>
        <taxon>Pseudanabaenales</taxon>
        <taxon>Pseudanabaenaceae</taxon>
        <taxon>Limnothrix</taxon>
    </lineage>
</organism>
<reference evidence="3" key="1">
    <citation type="journal article" date="2024" name="Algal Res.">
        <title>Biochemical, toxicological and genomic investigation of a high-biomass producing Limnothrix strain isolated from Italian shallow drinking water reservoir.</title>
        <authorList>
            <person name="Simonazzi M."/>
            <person name="Shishido T.K."/>
            <person name="Delbaje E."/>
            <person name="Wahlsten M."/>
            <person name="Fewer D.P."/>
            <person name="Sivonen K."/>
            <person name="Pezzolesi L."/>
            <person name="Pistocchi R."/>
        </authorList>
    </citation>
    <scope>NUCLEOTIDE SEQUENCE [LARGE SCALE GENOMIC DNA]</scope>
    <source>
        <strain evidence="3">LRLZ20PSL1</strain>
    </source>
</reference>
<name>A0ABW7CAS1_9CYAN</name>
<dbReference type="RefSeq" id="WP_393011401.1">
    <property type="nucleotide sequence ID" value="NZ_JAZAQF010000030.1"/>
</dbReference>
<dbReference type="Proteomes" id="UP001604335">
    <property type="component" value="Unassembled WGS sequence"/>
</dbReference>
<protein>
    <submittedName>
        <fullName evidence="2">Uncharacterized protein</fullName>
    </submittedName>
</protein>
<dbReference type="EMBL" id="JAZAQF010000030">
    <property type="protein sequence ID" value="MFG3817224.1"/>
    <property type="molecule type" value="Genomic_DNA"/>
</dbReference>
<evidence type="ECO:0000313" key="3">
    <source>
        <dbReference type="Proteomes" id="UP001604335"/>
    </source>
</evidence>